<organism evidence="2 3">
    <name type="scientific">Devosia limi DSM 17137</name>
    <dbReference type="NCBI Taxonomy" id="1121477"/>
    <lineage>
        <taxon>Bacteria</taxon>
        <taxon>Pseudomonadati</taxon>
        <taxon>Pseudomonadota</taxon>
        <taxon>Alphaproteobacteria</taxon>
        <taxon>Hyphomicrobiales</taxon>
        <taxon>Devosiaceae</taxon>
        <taxon>Devosia</taxon>
    </lineage>
</organism>
<sequence length="110" mass="12116">MKIWKNGDATGITPPNHFGGLNVLDIVPFAGSNFSVQVSKAPKGGGGELHHHESWSQVFYVLEGALTFDTGKERFTLTKGQSVLFEPFDPHYTVNEQDEHCTSLVITVKQ</sequence>
<proteinExistence type="predicted"/>
<evidence type="ECO:0000313" key="2">
    <source>
        <dbReference type="EMBL" id="SHE85769.1"/>
    </source>
</evidence>
<protein>
    <submittedName>
        <fullName evidence="2">Cupin domain-containing protein</fullName>
    </submittedName>
</protein>
<name>A0A1M4WX04_9HYPH</name>
<dbReference type="RefSeq" id="WP_052950311.1">
    <property type="nucleotide sequence ID" value="NZ_FQVC01000003.1"/>
</dbReference>
<dbReference type="InterPro" id="IPR014710">
    <property type="entry name" value="RmlC-like_jellyroll"/>
</dbReference>
<dbReference type="EMBL" id="FQVC01000003">
    <property type="protein sequence ID" value="SHE85769.1"/>
    <property type="molecule type" value="Genomic_DNA"/>
</dbReference>
<dbReference type="AlphaFoldDB" id="A0A1M4WX04"/>
<evidence type="ECO:0000313" key="3">
    <source>
        <dbReference type="Proteomes" id="UP000184533"/>
    </source>
</evidence>
<dbReference type="CDD" id="cd02208">
    <property type="entry name" value="cupin_RmlC-like"/>
    <property type="match status" value="1"/>
</dbReference>
<dbReference type="Gene3D" id="2.60.120.10">
    <property type="entry name" value="Jelly Rolls"/>
    <property type="match status" value="1"/>
</dbReference>
<dbReference type="OrthoDB" id="9798709at2"/>
<accession>A0A1M4WX04</accession>
<dbReference type="Proteomes" id="UP000184533">
    <property type="component" value="Unassembled WGS sequence"/>
</dbReference>
<dbReference type="InterPro" id="IPR013096">
    <property type="entry name" value="Cupin_2"/>
</dbReference>
<gene>
    <name evidence="2" type="ORF">SAMN02745223_01241</name>
</gene>
<evidence type="ECO:0000259" key="1">
    <source>
        <dbReference type="Pfam" id="PF07883"/>
    </source>
</evidence>
<dbReference type="Pfam" id="PF07883">
    <property type="entry name" value="Cupin_2"/>
    <property type="match status" value="1"/>
</dbReference>
<reference evidence="2 3" key="1">
    <citation type="submission" date="2016-11" db="EMBL/GenBank/DDBJ databases">
        <authorList>
            <person name="Jaros S."/>
            <person name="Januszkiewicz K."/>
            <person name="Wedrychowicz H."/>
        </authorList>
    </citation>
    <scope>NUCLEOTIDE SEQUENCE [LARGE SCALE GENOMIC DNA]</scope>
    <source>
        <strain evidence="2 3">DSM 17137</strain>
    </source>
</reference>
<feature type="domain" description="Cupin type-2" evidence="1">
    <location>
        <begin position="41"/>
        <end position="106"/>
    </location>
</feature>
<dbReference type="InterPro" id="IPR011051">
    <property type="entry name" value="RmlC_Cupin_sf"/>
</dbReference>
<dbReference type="SUPFAM" id="SSF51182">
    <property type="entry name" value="RmlC-like cupins"/>
    <property type="match status" value="1"/>
</dbReference>